<dbReference type="EMBL" id="BGPR01005312">
    <property type="protein sequence ID" value="GBN08998.1"/>
    <property type="molecule type" value="Genomic_DNA"/>
</dbReference>
<reference evidence="1 2" key="1">
    <citation type="journal article" date="2019" name="Sci. Rep.">
        <title>Orb-weaving spider Araneus ventricosus genome elucidates the spidroin gene catalogue.</title>
        <authorList>
            <person name="Kono N."/>
            <person name="Nakamura H."/>
            <person name="Ohtoshi R."/>
            <person name="Moran D.A.P."/>
            <person name="Shinohara A."/>
            <person name="Yoshida Y."/>
            <person name="Fujiwara M."/>
            <person name="Mori M."/>
            <person name="Tomita M."/>
            <person name="Arakawa K."/>
        </authorList>
    </citation>
    <scope>NUCLEOTIDE SEQUENCE [LARGE SCALE GENOMIC DNA]</scope>
</reference>
<dbReference type="AlphaFoldDB" id="A0A4Y2L317"/>
<evidence type="ECO:0000313" key="2">
    <source>
        <dbReference type="Proteomes" id="UP000499080"/>
    </source>
</evidence>
<keyword evidence="2" id="KW-1185">Reference proteome</keyword>
<gene>
    <name evidence="1" type="ORF">AVEN_234175_1</name>
</gene>
<organism evidence="1 2">
    <name type="scientific">Araneus ventricosus</name>
    <name type="common">Orbweaver spider</name>
    <name type="synonym">Epeira ventricosa</name>
    <dbReference type="NCBI Taxonomy" id="182803"/>
    <lineage>
        <taxon>Eukaryota</taxon>
        <taxon>Metazoa</taxon>
        <taxon>Ecdysozoa</taxon>
        <taxon>Arthropoda</taxon>
        <taxon>Chelicerata</taxon>
        <taxon>Arachnida</taxon>
        <taxon>Araneae</taxon>
        <taxon>Araneomorphae</taxon>
        <taxon>Entelegynae</taxon>
        <taxon>Araneoidea</taxon>
        <taxon>Araneidae</taxon>
        <taxon>Araneus</taxon>
    </lineage>
</organism>
<comment type="caution">
    <text evidence="1">The sequence shown here is derived from an EMBL/GenBank/DDBJ whole genome shotgun (WGS) entry which is preliminary data.</text>
</comment>
<proteinExistence type="predicted"/>
<protein>
    <submittedName>
        <fullName evidence="1">Uncharacterized protein</fullName>
    </submittedName>
</protein>
<dbReference type="Proteomes" id="UP000499080">
    <property type="component" value="Unassembled WGS sequence"/>
</dbReference>
<name>A0A4Y2L317_ARAVE</name>
<sequence length="128" mass="14655">MDISNADKELLSGFLSNCEISLPSFACLEEDQVFTKLNKLFFDIIERLKATRENVSTLASAFEFLTLHFIQTEHAVDWNLRFNCVKAMLPMFYQTGQEKADFKACQVMLVLEMTFQLKSSQNLLVALS</sequence>
<accession>A0A4Y2L317</accession>
<evidence type="ECO:0000313" key="1">
    <source>
        <dbReference type="EMBL" id="GBN08998.1"/>
    </source>
</evidence>